<dbReference type="RefSeq" id="WP_011884121.1">
    <property type="nucleotide sequence ID" value="NC_023030.2"/>
</dbReference>
<accession>A0A0F6CKD8</accession>
<dbReference type="PANTHER" id="PTHR30543">
    <property type="entry name" value="CHROMATE REDUCTASE"/>
    <property type="match status" value="1"/>
</dbReference>
<sequence length="163" mass="18062">MKKNTIVLSCSNSDVSKSLNYDLATKIAKLGSFDFINLADYNVDHISSDTVEKVPAKISELNEKLLPYEKMIFVTPEINGYMPGFAKNILDWLSINKNWLGNKKAYIVAAAPGAKAAPMVRAILTDVLGFFGAQVVGSYGFGEYQLNQDRSKEIQEFLNTVNQ</sequence>
<dbReference type="EMBL" id="CP006916">
    <property type="protein sequence ID" value="AHB99560.1"/>
    <property type="molecule type" value="Genomic_DNA"/>
</dbReference>
<dbReference type="KEGG" id="mgz:GCW_01535"/>
<dbReference type="InterPro" id="IPR029039">
    <property type="entry name" value="Flavoprotein-like_sf"/>
</dbReference>
<dbReference type="Pfam" id="PF03358">
    <property type="entry name" value="FMN_red"/>
    <property type="match status" value="1"/>
</dbReference>
<dbReference type="SUPFAM" id="SSF52218">
    <property type="entry name" value="Flavoproteins"/>
    <property type="match status" value="1"/>
</dbReference>
<dbReference type="HOGENOM" id="CLU_055322_4_1_14"/>
<dbReference type="Gene3D" id="3.40.50.360">
    <property type="match status" value="1"/>
</dbReference>
<evidence type="ECO:0000313" key="3">
    <source>
        <dbReference type="Proteomes" id="UP000018735"/>
    </source>
</evidence>
<protein>
    <submittedName>
        <fullName evidence="2">Flavodoxin</fullName>
    </submittedName>
</protein>
<dbReference type="GO" id="GO:0005829">
    <property type="term" value="C:cytosol"/>
    <property type="evidence" value="ECO:0007669"/>
    <property type="project" value="TreeGrafter"/>
</dbReference>
<dbReference type="GO" id="GO:0010181">
    <property type="term" value="F:FMN binding"/>
    <property type="evidence" value="ECO:0007669"/>
    <property type="project" value="TreeGrafter"/>
</dbReference>
<dbReference type="Proteomes" id="UP000018735">
    <property type="component" value="Chromosome"/>
</dbReference>
<evidence type="ECO:0000259" key="1">
    <source>
        <dbReference type="Pfam" id="PF03358"/>
    </source>
</evidence>
<evidence type="ECO:0000313" key="2">
    <source>
        <dbReference type="EMBL" id="AHB99560.1"/>
    </source>
</evidence>
<gene>
    <name evidence="2" type="ORF">GCW_01535</name>
</gene>
<dbReference type="AlphaFoldDB" id="A0A0F6CKD8"/>
<feature type="domain" description="NADPH-dependent FMN reductase-like" evidence="1">
    <location>
        <begin position="6"/>
        <end position="139"/>
    </location>
</feature>
<organism evidence="2 3">
    <name type="scientific">Mycoplasmoides gallisepticum S6</name>
    <dbReference type="NCBI Taxonomy" id="1006581"/>
    <lineage>
        <taxon>Bacteria</taxon>
        <taxon>Bacillati</taxon>
        <taxon>Mycoplasmatota</taxon>
        <taxon>Mycoplasmoidales</taxon>
        <taxon>Mycoplasmoidaceae</taxon>
        <taxon>Mycoplasmoides</taxon>
    </lineage>
</organism>
<dbReference type="GO" id="GO:0016491">
    <property type="term" value="F:oxidoreductase activity"/>
    <property type="evidence" value="ECO:0007669"/>
    <property type="project" value="InterPro"/>
</dbReference>
<reference evidence="2 3" key="1">
    <citation type="journal article" date="2011" name="PLoS ONE">
        <title>Core proteome of the minimal cell: comparative proteomics of three mollicute species.</title>
        <authorList>
            <person name="Fisunov G.Y."/>
            <person name="Alexeev D.G."/>
            <person name="Bazaleev N.A."/>
            <person name="Ladygina V.G."/>
            <person name="Galyamina M.A."/>
            <person name="Kondratov I.G."/>
            <person name="Zhukova N.A."/>
            <person name="Serebryakova M.V."/>
            <person name="Demina I.A."/>
            <person name="Govorun V.M."/>
        </authorList>
    </citation>
    <scope>NUCLEOTIDE SEQUENCE [LARGE SCALE GENOMIC DNA]</scope>
    <source>
        <strain evidence="2 3">S6</strain>
    </source>
</reference>
<dbReference type="InterPro" id="IPR050712">
    <property type="entry name" value="NAD(P)H-dep_reductase"/>
</dbReference>
<name>A0A0F6CKD8_MYCGL</name>
<dbReference type="eggNOG" id="COG0431">
    <property type="taxonomic scope" value="Bacteria"/>
</dbReference>
<dbReference type="InterPro" id="IPR005025">
    <property type="entry name" value="FMN_Rdtase-like_dom"/>
</dbReference>
<proteinExistence type="predicted"/>
<dbReference type="PANTHER" id="PTHR30543:SF21">
    <property type="entry name" value="NAD(P)H-DEPENDENT FMN REDUCTASE LOT6"/>
    <property type="match status" value="1"/>
</dbReference>